<dbReference type="GO" id="GO:0003700">
    <property type="term" value="F:DNA-binding transcription factor activity"/>
    <property type="evidence" value="ECO:0007669"/>
    <property type="project" value="InterPro"/>
</dbReference>
<dbReference type="InterPro" id="IPR029442">
    <property type="entry name" value="GyrI-like"/>
</dbReference>
<dbReference type="Gene3D" id="3.20.80.10">
    <property type="entry name" value="Regulatory factor, effector binding domain"/>
    <property type="match status" value="1"/>
</dbReference>
<dbReference type="EMBL" id="MPTC01000032">
    <property type="protein sequence ID" value="OMD36205.1"/>
    <property type="molecule type" value="Genomic_DNA"/>
</dbReference>
<feature type="domain" description="HTH araC/xylS-type" evidence="4">
    <location>
        <begin position="11"/>
        <end position="108"/>
    </location>
</feature>
<evidence type="ECO:0000313" key="6">
    <source>
        <dbReference type="Proteomes" id="UP000187439"/>
    </source>
</evidence>
<proteinExistence type="predicted"/>
<dbReference type="InterPro" id="IPR018060">
    <property type="entry name" value="HTH_AraC"/>
</dbReference>
<protein>
    <recommendedName>
        <fullName evidence="4">HTH araC/xylS-type domain-containing protein</fullName>
    </recommendedName>
</protein>
<evidence type="ECO:0000256" key="2">
    <source>
        <dbReference type="ARBA" id="ARBA00023125"/>
    </source>
</evidence>
<dbReference type="PANTHER" id="PTHR47504:SF5">
    <property type="entry name" value="RIGHT ORIGIN-BINDING PROTEIN"/>
    <property type="match status" value="1"/>
</dbReference>
<dbReference type="InterPro" id="IPR011256">
    <property type="entry name" value="Reg_factor_effector_dom_sf"/>
</dbReference>
<dbReference type="Pfam" id="PF12833">
    <property type="entry name" value="HTH_18"/>
    <property type="match status" value="1"/>
</dbReference>
<name>A0A1R0XM71_9BACL</name>
<evidence type="ECO:0000256" key="1">
    <source>
        <dbReference type="ARBA" id="ARBA00023015"/>
    </source>
</evidence>
<dbReference type="InterPro" id="IPR050959">
    <property type="entry name" value="MarA-like"/>
</dbReference>
<keyword evidence="2" id="KW-0238">DNA-binding</keyword>
<dbReference type="Proteomes" id="UP000187439">
    <property type="component" value="Unassembled WGS sequence"/>
</dbReference>
<dbReference type="SUPFAM" id="SSF46689">
    <property type="entry name" value="Homeodomain-like"/>
    <property type="match status" value="2"/>
</dbReference>
<organism evidence="5 6">
    <name type="scientific">Paenibacillus odorifer</name>
    <dbReference type="NCBI Taxonomy" id="189426"/>
    <lineage>
        <taxon>Bacteria</taxon>
        <taxon>Bacillati</taxon>
        <taxon>Bacillota</taxon>
        <taxon>Bacilli</taxon>
        <taxon>Bacillales</taxon>
        <taxon>Paenibacillaceae</taxon>
        <taxon>Paenibacillus</taxon>
    </lineage>
</organism>
<accession>A0A1R0XM71</accession>
<dbReference type="InterPro" id="IPR020449">
    <property type="entry name" value="Tscrpt_reg_AraC-type_HTH"/>
</dbReference>
<dbReference type="InterPro" id="IPR009057">
    <property type="entry name" value="Homeodomain-like_sf"/>
</dbReference>
<dbReference type="AlphaFoldDB" id="A0A1R0XM71"/>
<dbReference type="Gene3D" id="1.10.10.60">
    <property type="entry name" value="Homeodomain-like"/>
    <property type="match status" value="2"/>
</dbReference>
<gene>
    <name evidence="5" type="ORF">BSK52_25190</name>
</gene>
<keyword evidence="3" id="KW-0804">Transcription</keyword>
<dbReference type="PANTHER" id="PTHR47504">
    <property type="entry name" value="RIGHT ORIGIN-BINDING PROTEIN"/>
    <property type="match status" value="1"/>
</dbReference>
<dbReference type="PRINTS" id="PR00032">
    <property type="entry name" value="HTHARAC"/>
</dbReference>
<dbReference type="PROSITE" id="PS01124">
    <property type="entry name" value="HTH_ARAC_FAMILY_2"/>
    <property type="match status" value="1"/>
</dbReference>
<evidence type="ECO:0000256" key="3">
    <source>
        <dbReference type="ARBA" id="ARBA00023163"/>
    </source>
</evidence>
<dbReference type="Pfam" id="PF06445">
    <property type="entry name" value="GyrI-like"/>
    <property type="match status" value="1"/>
</dbReference>
<reference evidence="5 6" key="1">
    <citation type="submission" date="2016-10" db="EMBL/GenBank/DDBJ databases">
        <title>Paenibacillus species isolates.</title>
        <authorList>
            <person name="Beno S.M."/>
        </authorList>
    </citation>
    <scope>NUCLEOTIDE SEQUENCE [LARGE SCALE GENOMIC DNA]</scope>
    <source>
        <strain evidence="5 6">FSL H7-0710</strain>
    </source>
</reference>
<evidence type="ECO:0000313" key="5">
    <source>
        <dbReference type="EMBL" id="OMD36205.1"/>
    </source>
</evidence>
<keyword evidence="1" id="KW-0805">Transcription regulation</keyword>
<evidence type="ECO:0000259" key="4">
    <source>
        <dbReference type="PROSITE" id="PS01124"/>
    </source>
</evidence>
<comment type="caution">
    <text evidence="5">The sequence shown here is derived from an EMBL/GenBank/DDBJ whole genome shotgun (WGS) entry which is preliminary data.</text>
</comment>
<sequence length="288" mass="33372">MKKLGYLECLQETIDYIEENLKGPISIEECAQRSGFSKFHFHRIFGIHLDVTLMEYVRRRRLGYAMVDVINGRRILDIALDYGYSSERSFSRAFQQEFGQVPSSCRNVRYALPPKPLLNEQINQLRGGIKVDYLSDVTIGSLGAMKVVSGVRVSDNPEDEVINSVTEWAKKTGIKTDARQFGFDIPVSDEDQEEGLRGYEYWVVVEEKPYHLESGLKFKDVEDCKYAILRITEPMVDPFERIPLGWKKLAGWVNSRGYKTSCDQERFWLEEKLEINGSEYMDLYFPIE</sequence>
<dbReference type="SMART" id="SM00342">
    <property type="entry name" value="HTH_ARAC"/>
    <property type="match status" value="1"/>
</dbReference>
<dbReference type="GO" id="GO:0043565">
    <property type="term" value="F:sequence-specific DNA binding"/>
    <property type="evidence" value="ECO:0007669"/>
    <property type="project" value="InterPro"/>
</dbReference>